<organism evidence="1 2">
    <name type="scientific">Strongylocentrotus purpuratus</name>
    <name type="common">Purple sea urchin</name>
    <dbReference type="NCBI Taxonomy" id="7668"/>
    <lineage>
        <taxon>Eukaryota</taxon>
        <taxon>Metazoa</taxon>
        <taxon>Echinodermata</taxon>
        <taxon>Eleutherozoa</taxon>
        <taxon>Echinozoa</taxon>
        <taxon>Echinoidea</taxon>
        <taxon>Euechinoidea</taxon>
        <taxon>Echinacea</taxon>
        <taxon>Camarodonta</taxon>
        <taxon>Echinidea</taxon>
        <taxon>Strongylocentrotidae</taxon>
        <taxon>Strongylocentrotus</taxon>
    </lineage>
</organism>
<reference evidence="2" key="1">
    <citation type="submission" date="2015-02" db="EMBL/GenBank/DDBJ databases">
        <title>Genome sequencing for Strongylocentrotus purpuratus.</title>
        <authorList>
            <person name="Murali S."/>
            <person name="Liu Y."/>
            <person name="Vee V."/>
            <person name="English A."/>
            <person name="Wang M."/>
            <person name="Skinner E."/>
            <person name="Han Y."/>
            <person name="Muzny D.M."/>
            <person name="Worley K.C."/>
            <person name="Gibbs R.A."/>
        </authorList>
    </citation>
    <scope>NUCLEOTIDE SEQUENCE</scope>
</reference>
<dbReference type="Gene3D" id="3.10.450.50">
    <property type="match status" value="1"/>
</dbReference>
<reference evidence="1" key="2">
    <citation type="submission" date="2021-01" db="UniProtKB">
        <authorList>
            <consortium name="EnsemblMetazoa"/>
        </authorList>
    </citation>
    <scope>IDENTIFICATION</scope>
</reference>
<dbReference type="OMA" id="KAFKRMM"/>
<dbReference type="InterPro" id="IPR053218">
    <property type="entry name" value="Pathogen-related_defense"/>
</dbReference>
<dbReference type="OrthoDB" id="65445at2759"/>
<dbReference type="EnsemblMetazoa" id="XM_030992262">
    <property type="protein sequence ID" value="XP_030848122"/>
    <property type="gene ID" value="LOC754358"/>
</dbReference>
<dbReference type="RefSeq" id="XP_030848122.1">
    <property type="nucleotide sequence ID" value="XM_030992262.1"/>
</dbReference>
<protein>
    <recommendedName>
        <fullName evidence="3">Pathogen-related protein</fullName>
    </recommendedName>
</protein>
<dbReference type="InParanoid" id="A0A7M7P9P0"/>
<proteinExistence type="predicted"/>
<evidence type="ECO:0000313" key="1">
    <source>
        <dbReference type="EnsemblMetazoa" id="XP_030848122"/>
    </source>
</evidence>
<name>A0A7M7P9P0_STRPU</name>
<sequence>MATEGKRTDEKLAELQERYGFVRPERGIDSYPVGATWREGKPDYRRADLVFFQGKTKNHPVGSLAQIVENLVKKWEMEMTHLTEKKDWMTINPREYTVSVNGGKERNGFEEAVKGTYNWLFADVSKDLYNASTHTFETSHKVFRGAFEDGFPWEVLEVFSGPPKVAFTWRHWGTFTGTYEEQKGSGEVIEMYGFLIATVNDELKIQKLEVFVKTDGFLEALQGKLDPKELARGKDFIGSGCPFMQSQNNDG</sequence>
<dbReference type="Proteomes" id="UP000007110">
    <property type="component" value="Unassembled WGS sequence"/>
</dbReference>
<dbReference type="GeneID" id="754358"/>
<keyword evidence="2" id="KW-1185">Reference proteome</keyword>
<evidence type="ECO:0000313" key="2">
    <source>
        <dbReference type="Proteomes" id="UP000007110"/>
    </source>
</evidence>
<dbReference type="InterPro" id="IPR032710">
    <property type="entry name" value="NTF2-like_dom_sf"/>
</dbReference>
<evidence type="ECO:0008006" key="3">
    <source>
        <dbReference type="Google" id="ProtNLM"/>
    </source>
</evidence>
<dbReference type="KEGG" id="spu:754358"/>
<dbReference type="SUPFAM" id="SSF54427">
    <property type="entry name" value="NTF2-like"/>
    <property type="match status" value="1"/>
</dbReference>
<dbReference type="PANTHER" id="PTHR31723:SF10">
    <property type="entry name" value="PATHOGEN-RELATED PROTEIN"/>
    <property type="match status" value="1"/>
</dbReference>
<dbReference type="AlphaFoldDB" id="A0A7M7P9P0"/>
<accession>A0A7M7P9P0</accession>
<dbReference type="PANTHER" id="PTHR31723">
    <property type="entry name" value="PATHOGENESIS-RELATED FAMILY PROTEIN"/>
    <property type="match status" value="1"/>
</dbReference>